<evidence type="ECO:0000313" key="1">
    <source>
        <dbReference type="EMBL" id="KAI3377663.1"/>
    </source>
</evidence>
<comment type="caution">
    <text evidence="1">The sequence shown here is derived from an EMBL/GenBank/DDBJ whole genome shotgun (WGS) entry which is preliminary data.</text>
</comment>
<accession>A0ACB8XFS7</accession>
<proteinExistence type="predicted"/>
<organism evidence="1 2">
    <name type="scientific">Scortum barcoo</name>
    <name type="common">barcoo grunter</name>
    <dbReference type="NCBI Taxonomy" id="214431"/>
    <lineage>
        <taxon>Eukaryota</taxon>
        <taxon>Metazoa</taxon>
        <taxon>Chordata</taxon>
        <taxon>Craniata</taxon>
        <taxon>Vertebrata</taxon>
        <taxon>Euteleostomi</taxon>
        <taxon>Actinopterygii</taxon>
        <taxon>Neopterygii</taxon>
        <taxon>Teleostei</taxon>
        <taxon>Neoteleostei</taxon>
        <taxon>Acanthomorphata</taxon>
        <taxon>Eupercaria</taxon>
        <taxon>Centrarchiformes</taxon>
        <taxon>Terapontoidei</taxon>
        <taxon>Terapontidae</taxon>
        <taxon>Scortum</taxon>
    </lineage>
</organism>
<keyword evidence="2" id="KW-1185">Reference proteome</keyword>
<gene>
    <name evidence="1" type="ORF">L3Q82_008822</name>
</gene>
<dbReference type="EMBL" id="CM041531">
    <property type="protein sequence ID" value="KAI3377663.1"/>
    <property type="molecule type" value="Genomic_DNA"/>
</dbReference>
<name>A0ACB8XFS7_9TELE</name>
<reference evidence="1" key="1">
    <citation type="submission" date="2022-04" db="EMBL/GenBank/DDBJ databases">
        <title>Jade perch genome.</title>
        <authorList>
            <person name="Chao B."/>
        </authorList>
    </citation>
    <scope>NUCLEOTIDE SEQUENCE</scope>
    <source>
        <strain evidence="1">CB-2022</strain>
    </source>
</reference>
<sequence length="546" mass="61992">MDNRQSVSSKDCRYNITVAHKREDARNSMFVCGTNIGGTLCCDLNLSESSLECIPSHNTSDINKNIKEFILKEDEPSVLVESAKDADLYIAYSGSQDHVGIHKFGKNRVGPSNHDKEQHYVGLVLSRRRDKPLQDKVYAFYKEKNRDTGLDSEMWLPFVTQICTADVGGPKNYMQFSWTSQMNARLYCGDSYRKQYFPELVDVAFTHGDKWPDTRVYALFRNEWGMSAVCVYTIQEIDHIFRNTTFKDSWEDRSRECVEDSTKISLETLKKIKTTSEMEELVQPEGKSGPLLFNHHNYTHIYVGSQHKNNLHPVLFLSLNNGGIHKVVQNKSQSFIISEYRPFDDRGHILSITLNPSSRRLYVNFRSEMVQLNLANCAQYGQTCEDCILARDPDCGWDGTHCAPQTDNTLQDVAAGDPAICKAQSSEKVLKTLTDTHEEKVKDSITVPFQSKYFLQCPVSSHHAQYTWHHPKGPTHCSTKEQHCTLFIHSMGPEQVGTYRCVSEEKGYEKVLAEHQLKLGSGAACHSSSLLVWVSLLVVLMKSLSC</sequence>
<evidence type="ECO:0000313" key="2">
    <source>
        <dbReference type="Proteomes" id="UP000831701"/>
    </source>
</evidence>
<dbReference type="Proteomes" id="UP000831701">
    <property type="component" value="Chromosome 1"/>
</dbReference>
<protein>
    <submittedName>
        <fullName evidence="1">Uncharacterized protein</fullName>
    </submittedName>
</protein>